<dbReference type="InterPro" id="IPR036719">
    <property type="entry name" value="Neuro-gated_channel_TM_sf"/>
</dbReference>
<dbReference type="GO" id="GO:0016020">
    <property type="term" value="C:membrane"/>
    <property type="evidence" value="ECO:0007669"/>
    <property type="project" value="UniProtKB-SubCell"/>
</dbReference>
<evidence type="ECO:0000259" key="7">
    <source>
        <dbReference type="Pfam" id="PF02932"/>
    </source>
</evidence>
<dbReference type="CDD" id="cd18997">
    <property type="entry name" value="LGIC_ECD_nAChR"/>
    <property type="match status" value="1"/>
</dbReference>
<evidence type="ECO:0000313" key="9">
    <source>
        <dbReference type="Proteomes" id="UP001152747"/>
    </source>
</evidence>
<dbReference type="SUPFAM" id="SSF90112">
    <property type="entry name" value="Neurotransmitter-gated ion-channel transmembrane pore"/>
    <property type="match status" value="1"/>
</dbReference>
<feature type="transmembrane region" description="Helical" evidence="5">
    <location>
        <begin position="214"/>
        <end position="233"/>
    </location>
</feature>
<keyword evidence="5" id="KW-0406">Ion transport</keyword>
<feature type="transmembrane region" description="Helical" evidence="5">
    <location>
        <begin position="433"/>
        <end position="455"/>
    </location>
</feature>
<dbReference type="EMBL" id="CANHGI010000002">
    <property type="protein sequence ID" value="CAI5441210.1"/>
    <property type="molecule type" value="Genomic_DNA"/>
</dbReference>
<comment type="subcellular location">
    <subcellularLocation>
        <location evidence="1">Membrane</location>
        <topology evidence="1">Multi-pass membrane protein</topology>
    </subcellularLocation>
</comment>
<evidence type="ECO:0000256" key="2">
    <source>
        <dbReference type="ARBA" id="ARBA00022692"/>
    </source>
</evidence>
<dbReference type="Pfam" id="PF02932">
    <property type="entry name" value="Neur_chan_memb"/>
    <property type="match status" value="1"/>
</dbReference>
<evidence type="ECO:0000256" key="1">
    <source>
        <dbReference type="ARBA" id="ARBA00004141"/>
    </source>
</evidence>
<dbReference type="Proteomes" id="UP001152747">
    <property type="component" value="Unassembled WGS sequence"/>
</dbReference>
<dbReference type="Gene3D" id="1.20.58.390">
    <property type="entry name" value="Neurotransmitter-gated ion-channel transmembrane domain"/>
    <property type="match status" value="2"/>
</dbReference>
<dbReference type="PANTHER" id="PTHR18945">
    <property type="entry name" value="NEUROTRANSMITTER GATED ION CHANNEL"/>
    <property type="match status" value="1"/>
</dbReference>
<dbReference type="Gene3D" id="2.70.170.10">
    <property type="entry name" value="Neurotransmitter-gated ion-channel ligand-binding domain"/>
    <property type="match status" value="1"/>
</dbReference>
<organism evidence="8 9">
    <name type="scientific">Caenorhabditis angaria</name>
    <dbReference type="NCBI Taxonomy" id="860376"/>
    <lineage>
        <taxon>Eukaryota</taxon>
        <taxon>Metazoa</taxon>
        <taxon>Ecdysozoa</taxon>
        <taxon>Nematoda</taxon>
        <taxon>Chromadorea</taxon>
        <taxon>Rhabditida</taxon>
        <taxon>Rhabditina</taxon>
        <taxon>Rhabditomorpha</taxon>
        <taxon>Rhabditoidea</taxon>
        <taxon>Rhabditidae</taxon>
        <taxon>Peloderinae</taxon>
        <taxon>Caenorhabditis</taxon>
    </lineage>
</organism>
<comment type="caution">
    <text evidence="5">Lacks conserved residue(s) required for the propagation of feature annotation.</text>
</comment>
<dbReference type="GO" id="GO:0005230">
    <property type="term" value="F:extracellular ligand-gated monoatomic ion channel activity"/>
    <property type="evidence" value="ECO:0007669"/>
    <property type="project" value="InterPro"/>
</dbReference>
<accession>A0A9P1IAK1</accession>
<dbReference type="GO" id="GO:0004888">
    <property type="term" value="F:transmembrane signaling receptor activity"/>
    <property type="evidence" value="ECO:0007669"/>
    <property type="project" value="InterPro"/>
</dbReference>
<dbReference type="InterPro" id="IPR018000">
    <property type="entry name" value="Neurotransmitter_ion_chnl_CS"/>
</dbReference>
<dbReference type="SUPFAM" id="SSF63712">
    <property type="entry name" value="Nicotinic receptor ligand binding domain-like"/>
    <property type="match status" value="1"/>
</dbReference>
<evidence type="ECO:0000256" key="5">
    <source>
        <dbReference type="RuleBase" id="RU000687"/>
    </source>
</evidence>
<dbReference type="InterPro" id="IPR006201">
    <property type="entry name" value="Neur_channel"/>
</dbReference>
<evidence type="ECO:0000259" key="6">
    <source>
        <dbReference type="Pfam" id="PF02931"/>
    </source>
</evidence>
<dbReference type="Pfam" id="PF02931">
    <property type="entry name" value="Neur_chan_LBD"/>
    <property type="match status" value="1"/>
</dbReference>
<feature type="domain" description="Neurotransmitter-gated ion-channel ligand-binding" evidence="6">
    <location>
        <begin position="1"/>
        <end position="213"/>
    </location>
</feature>
<feature type="transmembrane region" description="Helical" evidence="5">
    <location>
        <begin position="275"/>
        <end position="301"/>
    </location>
</feature>
<comment type="similarity">
    <text evidence="5">Belongs to the ligand-gated ion channel (TC 1.A.9) family.</text>
</comment>
<reference evidence="8" key="1">
    <citation type="submission" date="2022-11" db="EMBL/GenBank/DDBJ databases">
        <authorList>
            <person name="Kikuchi T."/>
        </authorList>
    </citation>
    <scope>NUCLEOTIDE SEQUENCE</scope>
    <source>
        <strain evidence="8">PS1010</strain>
    </source>
</reference>
<gene>
    <name evidence="8" type="ORF">CAMP_LOCUS3847</name>
</gene>
<dbReference type="FunFam" id="2.70.170.10:FF:000028">
    <property type="entry name" value="AcetylCholine Receptor"/>
    <property type="match status" value="1"/>
</dbReference>
<protein>
    <submittedName>
        <fullName evidence="8">Uncharacterized protein</fullName>
    </submittedName>
</protein>
<keyword evidence="4 5" id="KW-0472">Membrane</keyword>
<dbReference type="CDD" id="cd19051">
    <property type="entry name" value="LGIC_TM_cation"/>
    <property type="match status" value="1"/>
</dbReference>
<dbReference type="InterPro" id="IPR006202">
    <property type="entry name" value="Neur_chan_lig-bd"/>
</dbReference>
<sequence length="461" mass="53470">MDVKVRFLLNQILDVQEKSQAMSILAYMDYHWTDYKLKWDPKNFGGIKNVRFHGDKDAPFKLWRPDILLFNSVSESFDSTYSSRFIISYDGEIQQNPPGIFRFICQIDVTYYPFDKQTCFLKLGSWTYNGNYINLDFLLQDIKGLNGDWITVEPERTTNTSASYFVNESIDLQVYLQNGEWDLEGTPGKRVVQAFGTDEYHELYFYIHIRRRTLAYGINLIIPSLVISMMTILGFTLPPDACEKVTLETTVLLSVIMFLQMVSNMSPPQSQSVPILTAFFSCCLMLVALSCVFTVLTLSLHHRKPETHEMSDLMRNIFIVWLPYALFMRKPDHPKTPKPKVIDKSIIPIHRLSTFMPMLNLPRPSQTSLENNVKVKYNFYKNVPIIENITKFCEELKFLDKEIGKMVQKMNDDLKDELNRSEWRFAAMAVDRLCLYLFTAFISTTTCGLIVPHILANIENS</sequence>
<keyword evidence="3 5" id="KW-1133">Transmembrane helix</keyword>
<dbReference type="PRINTS" id="PR00252">
    <property type="entry name" value="NRIONCHANNEL"/>
</dbReference>
<dbReference type="AlphaFoldDB" id="A0A9P1IAK1"/>
<evidence type="ECO:0000256" key="3">
    <source>
        <dbReference type="ARBA" id="ARBA00022989"/>
    </source>
</evidence>
<name>A0A9P1IAK1_9PELO</name>
<feature type="domain" description="Neurotransmitter-gated ion-channel transmembrane" evidence="7">
    <location>
        <begin position="220"/>
        <end position="449"/>
    </location>
</feature>
<proteinExistence type="inferred from homology"/>
<dbReference type="InterPro" id="IPR038050">
    <property type="entry name" value="Neuro_actylchol_rec"/>
</dbReference>
<keyword evidence="2 5" id="KW-0812">Transmembrane</keyword>
<dbReference type="InterPro" id="IPR006029">
    <property type="entry name" value="Neurotrans-gated_channel_TM"/>
</dbReference>
<dbReference type="InterPro" id="IPR036734">
    <property type="entry name" value="Neur_chan_lig-bd_sf"/>
</dbReference>
<evidence type="ECO:0000256" key="4">
    <source>
        <dbReference type="ARBA" id="ARBA00023136"/>
    </source>
</evidence>
<dbReference type="PROSITE" id="PS00236">
    <property type="entry name" value="NEUROTR_ION_CHANNEL"/>
    <property type="match status" value="1"/>
</dbReference>
<comment type="caution">
    <text evidence="8">The sequence shown here is derived from an EMBL/GenBank/DDBJ whole genome shotgun (WGS) entry which is preliminary data.</text>
</comment>
<dbReference type="OrthoDB" id="5975154at2759"/>
<evidence type="ECO:0000313" key="8">
    <source>
        <dbReference type="EMBL" id="CAI5441210.1"/>
    </source>
</evidence>
<keyword evidence="9" id="KW-1185">Reference proteome</keyword>
<keyword evidence="5" id="KW-0813">Transport</keyword>
<keyword evidence="5" id="KW-0407">Ion channel</keyword>